<accession>A0A971IBV8</accession>
<dbReference type="GO" id="GO:0007165">
    <property type="term" value="P:signal transduction"/>
    <property type="evidence" value="ECO:0007669"/>
    <property type="project" value="TreeGrafter"/>
</dbReference>
<dbReference type="GO" id="GO:0046872">
    <property type="term" value="F:metal ion binding"/>
    <property type="evidence" value="ECO:0007669"/>
    <property type="project" value="UniProtKB-KW"/>
</dbReference>
<feature type="binding site" evidence="4">
    <location>
        <position position="332"/>
    </location>
    <ligand>
        <name>Mg(2+)</name>
        <dbReference type="ChEBI" id="CHEBI:18420"/>
        <label>1</label>
        <note>catalytic</note>
    </ligand>
</feature>
<dbReference type="Gene3D" id="3.40.190.80">
    <property type="match status" value="1"/>
</dbReference>
<dbReference type="InterPro" id="IPR030395">
    <property type="entry name" value="GP_PDE_dom"/>
</dbReference>
<dbReference type="PRINTS" id="PR00377">
    <property type="entry name" value="IMPHPHTASES"/>
</dbReference>
<dbReference type="PANTHER" id="PTHR20854">
    <property type="entry name" value="INOSITOL MONOPHOSPHATASE"/>
    <property type="match status" value="1"/>
</dbReference>
<dbReference type="PANTHER" id="PTHR20854:SF4">
    <property type="entry name" value="INOSITOL-1-MONOPHOSPHATASE-RELATED"/>
    <property type="match status" value="1"/>
</dbReference>
<dbReference type="SUPFAM" id="SSF56655">
    <property type="entry name" value="Carbohydrate phosphatase"/>
    <property type="match status" value="1"/>
</dbReference>
<dbReference type="PROSITE" id="PS51704">
    <property type="entry name" value="GP_PDE"/>
    <property type="match status" value="1"/>
</dbReference>
<dbReference type="GO" id="GO:0008081">
    <property type="term" value="F:phosphoric diester hydrolase activity"/>
    <property type="evidence" value="ECO:0007669"/>
    <property type="project" value="InterPro"/>
</dbReference>
<reference evidence="6" key="2">
    <citation type="submission" date="2020-01" db="EMBL/GenBank/DDBJ databases">
        <authorList>
            <person name="Campanaro S."/>
        </authorList>
    </citation>
    <scope>NUCLEOTIDE SEQUENCE</scope>
    <source>
        <strain evidence="6">AS01afH2WH_6</strain>
    </source>
</reference>
<dbReference type="PROSITE" id="PS00629">
    <property type="entry name" value="IMP_1"/>
    <property type="match status" value="1"/>
</dbReference>
<evidence type="ECO:0000313" key="7">
    <source>
        <dbReference type="Proteomes" id="UP000767327"/>
    </source>
</evidence>
<dbReference type="EMBL" id="JAAXZR010000006">
    <property type="protein sequence ID" value="NLT78921.1"/>
    <property type="molecule type" value="Genomic_DNA"/>
</dbReference>
<feature type="binding site" evidence="4">
    <location>
        <position position="313"/>
    </location>
    <ligand>
        <name>Mg(2+)</name>
        <dbReference type="ChEBI" id="CHEBI:18420"/>
        <label>1</label>
        <note>catalytic</note>
    </ligand>
</feature>
<gene>
    <name evidence="6" type="ORF">GXW98_01360</name>
</gene>
<dbReference type="InterPro" id="IPR017946">
    <property type="entry name" value="PLC-like_Pdiesterase_TIM-brl"/>
</dbReference>
<evidence type="ECO:0000256" key="4">
    <source>
        <dbReference type="PIRSR" id="PIRSR600760-2"/>
    </source>
</evidence>
<dbReference type="Pfam" id="PF00459">
    <property type="entry name" value="Inositol_P"/>
    <property type="match status" value="1"/>
</dbReference>
<dbReference type="GO" id="GO:0008934">
    <property type="term" value="F:inositol monophosphate 1-phosphatase activity"/>
    <property type="evidence" value="ECO:0007669"/>
    <property type="project" value="TreeGrafter"/>
</dbReference>
<organism evidence="6 7">
    <name type="scientific">Bifidobacterium crudilactis</name>
    <dbReference type="NCBI Taxonomy" id="327277"/>
    <lineage>
        <taxon>Bacteria</taxon>
        <taxon>Bacillati</taxon>
        <taxon>Actinomycetota</taxon>
        <taxon>Actinomycetes</taxon>
        <taxon>Bifidobacteriales</taxon>
        <taxon>Bifidobacteriaceae</taxon>
        <taxon>Bifidobacterium</taxon>
    </lineage>
</organism>
<evidence type="ECO:0000256" key="3">
    <source>
        <dbReference type="ARBA" id="ARBA00022842"/>
    </source>
</evidence>
<evidence type="ECO:0000256" key="2">
    <source>
        <dbReference type="ARBA" id="ARBA00022801"/>
    </source>
</evidence>
<proteinExistence type="predicted"/>
<keyword evidence="1 4" id="KW-0479">Metal-binding</keyword>
<name>A0A971IBV8_9BIFI</name>
<protein>
    <submittedName>
        <fullName evidence="6">Inositol monophosphatase</fullName>
    </submittedName>
</protein>
<comment type="caution">
    <text evidence="6">The sequence shown here is derived from an EMBL/GenBank/DDBJ whole genome shotgun (WGS) entry which is preliminary data.</text>
</comment>
<comment type="cofactor">
    <cofactor evidence="4">
        <name>Mg(2+)</name>
        <dbReference type="ChEBI" id="CHEBI:18420"/>
    </cofactor>
</comment>
<reference evidence="6" key="1">
    <citation type="journal article" date="2020" name="Biotechnol. Biofuels">
        <title>New insights from the biogas microbiome by comprehensive genome-resolved metagenomics of nearly 1600 species originating from multiple anaerobic digesters.</title>
        <authorList>
            <person name="Campanaro S."/>
            <person name="Treu L."/>
            <person name="Rodriguez-R L.M."/>
            <person name="Kovalovszki A."/>
            <person name="Ziels R.M."/>
            <person name="Maus I."/>
            <person name="Zhu X."/>
            <person name="Kougias P.G."/>
            <person name="Basile A."/>
            <person name="Luo G."/>
            <person name="Schluter A."/>
            <person name="Konstantinidis K.T."/>
            <person name="Angelidaki I."/>
        </authorList>
    </citation>
    <scope>NUCLEOTIDE SEQUENCE</scope>
    <source>
        <strain evidence="6">AS01afH2WH_6</strain>
    </source>
</reference>
<feature type="binding site" evidence="4">
    <location>
        <position position="329"/>
    </location>
    <ligand>
        <name>Mg(2+)</name>
        <dbReference type="ChEBI" id="CHEBI:18420"/>
        <label>1</label>
        <note>catalytic</note>
    </ligand>
</feature>
<feature type="domain" description="GP-PDE" evidence="5">
    <location>
        <begin position="6"/>
        <end position="232"/>
    </location>
</feature>
<dbReference type="InterPro" id="IPR020583">
    <property type="entry name" value="Inositol_monoP_metal-BS"/>
</dbReference>
<dbReference type="RefSeq" id="WP_273172349.1">
    <property type="nucleotide sequence ID" value="NZ_JAAXZR010000006.1"/>
</dbReference>
<dbReference type="CDD" id="cd08556">
    <property type="entry name" value="GDPD"/>
    <property type="match status" value="1"/>
</dbReference>
<keyword evidence="2" id="KW-0378">Hydrolase</keyword>
<dbReference type="Gene3D" id="3.20.20.190">
    <property type="entry name" value="Phosphatidylinositol (PI) phosphodiesterase"/>
    <property type="match status" value="1"/>
</dbReference>
<evidence type="ECO:0000313" key="6">
    <source>
        <dbReference type="EMBL" id="NLT78921.1"/>
    </source>
</evidence>
<dbReference type="GO" id="GO:0006629">
    <property type="term" value="P:lipid metabolic process"/>
    <property type="evidence" value="ECO:0007669"/>
    <property type="project" value="InterPro"/>
</dbReference>
<dbReference type="Proteomes" id="UP000767327">
    <property type="component" value="Unassembled WGS sequence"/>
</dbReference>
<evidence type="ECO:0000256" key="1">
    <source>
        <dbReference type="ARBA" id="ARBA00022723"/>
    </source>
</evidence>
<sequence>MTGSIIRFAAHRGVHEAQSGVRENTLASIRAAIAAKADLVEIDVRLTSDGQTVILHDPDLLRVWGDSRLVENVTVKDLRKGPVDPDMCVPTLAEALDVIHDSGSKLLIDMDDEPFAVPAFETVQTMGMCSEVEWCGKFQAMSLIRAHDPHAVIWMPWRHSTPPQASDLDVLRPQVINAPYLVVGPDMVRGIHELGMSIFCWTVDDGRQAAHMFRMGVDGITTNSLEDIRQSVRLADPDVEESQDEHDARAHYIVGEIAKAAADLVQESNGEYRTHVHGKATPADLVTDLDQLIERQVREALYAQFPEIPVVGEEMGGDEPERGDCWFLDPLDGSINFANGLPWFSFSLALVRDGDKPIVGAVIDPAGWRVITARSGEGAWVDGRRVSIPERVFEDDDDPVKGTIVSVELANNAAWPGLKGIFDSLSERFCTMRVQGSGTASVSGVALGRGVATMVGKFGPVDHFAAVLIVHEAGGVVVDLRGDETLSPRNRGFLAARDRHCAEALVAVWQESLRG</sequence>
<evidence type="ECO:0000259" key="5">
    <source>
        <dbReference type="PROSITE" id="PS51704"/>
    </source>
</evidence>
<feature type="binding site" evidence="4">
    <location>
        <position position="462"/>
    </location>
    <ligand>
        <name>Mg(2+)</name>
        <dbReference type="ChEBI" id="CHEBI:18420"/>
        <label>1</label>
        <note>catalytic</note>
    </ligand>
</feature>
<dbReference type="AlphaFoldDB" id="A0A971IBV8"/>
<dbReference type="CDD" id="cd01637">
    <property type="entry name" value="IMPase_like"/>
    <property type="match status" value="1"/>
</dbReference>
<dbReference type="SUPFAM" id="SSF51695">
    <property type="entry name" value="PLC-like phosphodiesterases"/>
    <property type="match status" value="1"/>
</dbReference>
<keyword evidence="3 4" id="KW-0460">Magnesium</keyword>
<feature type="binding site" evidence="4">
    <location>
        <position position="331"/>
    </location>
    <ligand>
        <name>Mg(2+)</name>
        <dbReference type="ChEBI" id="CHEBI:18420"/>
        <label>1</label>
        <note>catalytic</note>
    </ligand>
</feature>
<dbReference type="Gene3D" id="3.30.540.10">
    <property type="entry name" value="Fructose-1,6-Bisphosphatase, subunit A, domain 1"/>
    <property type="match status" value="1"/>
</dbReference>
<dbReference type="GO" id="GO:0006020">
    <property type="term" value="P:inositol metabolic process"/>
    <property type="evidence" value="ECO:0007669"/>
    <property type="project" value="TreeGrafter"/>
</dbReference>
<dbReference type="Pfam" id="PF03009">
    <property type="entry name" value="GDPD"/>
    <property type="match status" value="1"/>
</dbReference>
<dbReference type="InterPro" id="IPR000760">
    <property type="entry name" value="Inositol_monophosphatase-like"/>
</dbReference>